<evidence type="ECO:0000313" key="4">
    <source>
        <dbReference type="Proteomes" id="UP000800093"/>
    </source>
</evidence>
<dbReference type="Proteomes" id="UP000800093">
    <property type="component" value="Unassembled WGS sequence"/>
</dbReference>
<feature type="region of interest" description="Disordered" evidence="1">
    <location>
        <begin position="105"/>
        <end position="180"/>
    </location>
</feature>
<name>A0A9P4N7B4_9PLEO</name>
<feature type="compositionally biased region" description="Basic and acidic residues" evidence="1">
    <location>
        <begin position="134"/>
        <end position="178"/>
    </location>
</feature>
<dbReference type="InterPro" id="IPR024338">
    <property type="entry name" value="MID1/Yam8"/>
</dbReference>
<keyword evidence="2" id="KW-1133">Transmembrane helix</keyword>
<keyword evidence="2" id="KW-0812">Transmembrane</keyword>
<gene>
    <name evidence="3" type="ORF">CC78DRAFT_535529</name>
</gene>
<protein>
    <submittedName>
        <fullName evidence="3">Uncharacterized protein</fullName>
    </submittedName>
</protein>
<keyword evidence="2" id="KW-0472">Membrane</keyword>
<evidence type="ECO:0000256" key="2">
    <source>
        <dbReference type="SAM" id="Phobius"/>
    </source>
</evidence>
<keyword evidence="4" id="KW-1185">Reference proteome</keyword>
<comment type="caution">
    <text evidence="3">The sequence shown here is derived from an EMBL/GenBank/DDBJ whole genome shotgun (WGS) entry which is preliminary data.</text>
</comment>
<dbReference type="PANTHER" id="PTHR39142">
    <property type="entry name" value="MID1P"/>
    <property type="match status" value="1"/>
</dbReference>
<dbReference type="GO" id="GO:0005262">
    <property type="term" value="F:calcium channel activity"/>
    <property type="evidence" value="ECO:0007669"/>
    <property type="project" value="InterPro"/>
</dbReference>
<accession>A0A9P4N7B4</accession>
<feature type="transmembrane region" description="Helical" evidence="2">
    <location>
        <begin position="12"/>
        <end position="30"/>
    </location>
</feature>
<proteinExistence type="predicted"/>
<dbReference type="EMBL" id="ML986653">
    <property type="protein sequence ID" value="KAF2261686.1"/>
    <property type="molecule type" value="Genomic_DNA"/>
</dbReference>
<dbReference type="OrthoDB" id="5405745at2759"/>
<dbReference type="GO" id="GO:0098703">
    <property type="term" value="P:calcium ion import across plasma membrane"/>
    <property type="evidence" value="ECO:0007669"/>
    <property type="project" value="InterPro"/>
</dbReference>
<dbReference type="PANTHER" id="PTHR39142:SF1">
    <property type="entry name" value="AEL197CP"/>
    <property type="match status" value="1"/>
</dbReference>
<reference evidence="4" key="1">
    <citation type="journal article" date="2020" name="Stud. Mycol.">
        <title>101 Dothideomycetes genomes: A test case for predicting lifestyles and emergence of pathogens.</title>
        <authorList>
            <person name="Haridas S."/>
            <person name="Albert R."/>
            <person name="Binder M."/>
            <person name="Bloem J."/>
            <person name="LaButti K."/>
            <person name="Salamov A."/>
            <person name="Andreopoulos B."/>
            <person name="Baker S."/>
            <person name="Barry K."/>
            <person name="Bills G."/>
            <person name="Bluhm B."/>
            <person name="Cannon C."/>
            <person name="Castanera R."/>
            <person name="Culley D."/>
            <person name="Daum C."/>
            <person name="Ezra D."/>
            <person name="Gonzalez J."/>
            <person name="Henrissat B."/>
            <person name="Kuo A."/>
            <person name="Liang C."/>
            <person name="Lipzen A."/>
            <person name="Lutzoni F."/>
            <person name="Magnuson J."/>
            <person name="Mondo S."/>
            <person name="Nolan M."/>
            <person name="Ohm R."/>
            <person name="Pangilinan J."/>
            <person name="Park H.-J."/>
            <person name="Ramirez L."/>
            <person name="Alfaro M."/>
            <person name="Sun H."/>
            <person name="Tritt A."/>
            <person name="Yoshinaga Y."/>
            <person name="Zwiers L.-H."/>
            <person name="Turgeon B."/>
            <person name="Goodwin S."/>
            <person name="Spatafora J."/>
            <person name="Crous P."/>
            <person name="Grigoriev I."/>
        </authorList>
    </citation>
    <scope>NUCLEOTIDE SEQUENCE [LARGE SCALE GENOMIC DNA]</scope>
    <source>
        <strain evidence="4">CBS 304.66</strain>
    </source>
</reference>
<dbReference type="AlphaFoldDB" id="A0A9P4N7B4"/>
<sequence>MQCPKLTPLQSRLLASAIATSILIVIWISFQPHNFVYAAELPLHDPLEHATLEDAAPHPGLGERLIGVEVVRDGDDGNAEVEQGYAPDFAYFDRSMIGRQEEVEELQDNDRKDNVALAPGSTHNFKIGNSGRQVKREDLGSEVHSPLDERRTRNGSELGHERESKDSSDSDEAQELKKRQGNRRTIFISVNTCRQPTAEDADDTSGAGQLALWVSTSPNNKKPGPGANADLATEKTFERGYVSLNVSTESEVYIGIAAPSLPDGKTGDYSFQIAVSDNQYYHNLNRTAYLYFVDSDSDSALFITNNFTDNNASLPEYYTWLDMQSPFTMYAFDEDTWSKGMLGLEFSNCGLQEQFSKMNNISVERNMTVRYGMDGPKALLNVEGLTAGKTYKGFLVANGNTSTGTLALPGQEVLSGGNRLYSGFEFQTKADDTCQVIFDLEFCTDIAYAVPSSERFKTNTSGLAALYDGWAKEYFQDFNKSLAQVACNTTASAMYSLARGCPECREDYKSWLCSVLMPRCHAFSDTREGLIERNINSPFSDGTFPYANNLTAEFNATFRNRMAFNQSRNKKIDEVIQPGPYKELLPCDELCFGLVRSCPAQLGFACPNEPAMSLSYGVRDKNTRSMDFHLTCNFPGAITTLDTFKGVAGRLGIQLRTMFLVAGVTGVLLLV</sequence>
<dbReference type="Pfam" id="PF12929">
    <property type="entry name" value="Mid1"/>
    <property type="match status" value="1"/>
</dbReference>
<evidence type="ECO:0000256" key="1">
    <source>
        <dbReference type="SAM" id="MobiDB-lite"/>
    </source>
</evidence>
<organism evidence="3 4">
    <name type="scientific">Lojkania enalia</name>
    <dbReference type="NCBI Taxonomy" id="147567"/>
    <lineage>
        <taxon>Eukaryota</taxon>
        <taxon>Fungi</taxon>
        <taxon>Dikarya</taxon>
        <taxon>Ascomycota</taxon>
        <taxon>Pezizomycotina</taxon>
        <taxon>Dothideomycetes</taxon>
        <taxon>Pleosporomycetidae</taxon>
        <taxon>Pleosporales</taxon>
        <taxon>Pleosporales incertae sedis</taxon>
        <taxon>Lojkania</taxon>
    </lineage>
</organism>
<evidence type="ECO:0000313" key="3">
    <source>
        <dbReference type="EMBL" id="KAF2261686.1"/>
    </source>
</evidence>